<name>A0A0U2W0U2_9BACL</name>
<sequence length="319" mass="36310">MDSYHEPIRDIAHLGHVELLTPKPDESLRFFKDILGMEEAGRAGQSVYLRGWGQYERYCMKLTESKQPGIGHTALRTYSPQALERRYAAIEKSGYGIGWTDGDIGHGKSYRFMDPDGHQMEIYFEAEKYQAPEHLRPALKNQPQKYTGKGVGVRQLDHINYLAQKVEPNSQFMQDALGLRVSEQIVLDNGTHAGSWLYAGQKSYELVYTLDATNRRGRLHHITFCVDSWDDLMRAANIYVENDIVIEGGPAKHAIQQTLFLYCFEPGGNRIELATGGYFIFAPDWETVTWTQAERAKGQAWRTPTIPSFHTYGTPVVEE</sequence>
<protein>
    <submittedName>
        <fullName evidence="2">Manganese-dependent 2,3-dihydroxybiphenyl 1,2-dioxygenase</fullName>
    </submittedName>
</protein>
<evidence type="ECO:0000313" key="3">
    <source>
        <dbReference type="Proteomes" id="UP000061660"/>
    </source>
</evidence>
<dbReference type="Gene3D" id="3.10.180.10">
    <property type="entry name" value="2,3-Dihydroxybiphenyl 1,2-Dioxygenase, domain 1"/>
    <property type="match status" value="2"/>
</dbReference>
<dbReference type="PANTHER" id="PTHR21366">
    <property type="entry name" value="GLYOXALASE FAMILY PROTEIN"/>
    <property type="match status" value="1"/>
</dbReference>
<dbReference type="CDD" id="cd09013">
    <property type="entry name" value="BphC-JF8_N_like"/>
    <property type="match status" value="1"/>
</dbReference>
<dbReference type="OrthoDB" id="317332at2"/>
<organism evidence="2 3">
    <name type="scientific">Paenibacillus naphthalenovorans</name>
    <dbReference type="NCBI Taxonomy" id="162209"/>
    <lineage>
        <taxon>Bacteria</taxon>
        <taxon>Bacillati</taxon>
        <taxon>Bacillota</taxon>
        <taxon>Bacilli</taxon>
        <taxon>Bacillales</taxon>
        <taxon>Paenibacillaceae</taxon>
        <taxon>Paenibacillus</taxon>
    </lineage>
</organism>
<dbReference type="InterPro" id="IPR050383">
    <property type="entry name" value="GlyoxalaseI/FosfomycinResist"/>
</dbReference>
<reference evidence="2 3" key="2">
    <citation type="journal article" date="2016" name="Genome Announc.">
        <title>Complete Genome Sequences of Two Interactive Moderate Thermophiles, Paenibacillus napthalenovorans 32O-Y and Paenibacillus sp. 32O-W.</title>
        <authorList>
            <person name="Butler R.R.III."/>
            <person name="Wang J."/>
            <person name="Stark B.C."/>
            <person name="Pombert J.F."/>
        </authorList>
    </citation>
    <scope>NUCLEOTIDE SEQUENCE [LARGE SCALE GENOMIC DNA]</scope>
    <source>
        <strain evidence="2 3">32O-Y</strain>
    </source>
</reference>
<dbReference type="SUPFAM" id="SSF54593">
    <property type="entry name" value="Glyoxalase/Bleomycin resistance protein/Dihydroxybiphenyl dioxygenase"/>
    <property type="match status" value="1"/>
</dbReference>
<keyword evidence="3" id="KW-1185">Reference proteome</keyword>
<keyword evidence="1" id="KW-0677">Repeat</keyword>
<keyword evidence="2" id="KW-0223">Dioxygenase</keyword>
<dbReference type="PATRIC" id="fig|162209.4.peg.786"/>
<proteinExistence type="predicted"/>
<dbReference type="EMBL" id="CP013652">
    <property type="protein sequence ID" value="ALS21125.1"/>
    <property type="molecule type" value="Genomic_DNA"/>
</dbReference>
<dbReference type="InterPro" id="IPR029068">
    <property type="entry name" value="Glyas_Bleomycin-R_OHBP_Dase"/>
</dbReference>
<dbReference type="InterPro" id="IPR004360">
    <property type="entry name" value="Glyas_Fos-R_dOase_dom"/>
</dbReference>
<dbReference type="Pfam" id="PF00903">
    <property type="entry name" value="Glyoxalase"/>
    <property type="match status" value="2"/>
</dbReference>
<dbReference type="Proteomes" id="UP000061660">
    <property type="component" value="Chromosome"/>
</dbReference>
<gene>
    <name evidence="2" type="ORF">IJ22_07410</name>
</gene>
<accession>A0A0U2W0U2</accession>
<dbReference type="InterPro" id="IPR017624">
    <property type="entry name" value="Catechol_2-3_dOase"/>
</dbReference>
<dbReference type="GO" id="GO:0008198">
    <property type="term" value="F:ferrous iron binding"/>
    <property type="evidence" value="ECO:0007669"/>
    <property type="project" value="InterPro"/>
</dbReference>
<evidence type="ECO:0000313" key="2">
    <source>
        <dbReference type="EMBL" id="ALS21125.1"/>
    </source>
</evidence>
<dbReference type="GO" id="GO:0018577">
    <property type="term" value="F:catechol 2,3-dioxygenase activity"/>
    <property type="evidence" value="ECO:0007669"/>
    <property type="project" value="InterPro"/>
</dbReference>
<dbReference type="PROSITE" id="PS51819">
    <property type="entry name" value="VOC"/>
    <property type="match status" value="2"/>
</dbReference>
<dbReference type="InterPro" id="IPR037523">
    <property type="entry name" value="VOC_core"/>
</dbReference>
<keyword evidence="2" id="KW-0560">Oxidoreductase</keyword>
<dbReference type="NCBIfam" id="TIGR03211">
    <property type="entry name" value="catechol_2_3"/>
    <property type="match status" value="1"/>
</dbReference>
<reference evidence="3" key="1">
    <citation type="submission" date="2015-12" db="EMBL/GenBank/DDBJ databases">
        <title>Complete genome sequences of two moderately thermophilic Paenibacillus species.</title>
        <authorList>
            <person name="Butler R.III."/>
            <person name="Wang J."/>
            <person name="Stark B.C."/>
            <person name="Pombert J.-F."/>
        </authorList>
    </citation>
    <scope>NUCLEOTIDE SEQUENCE [LARGE SCALE GENOMIC DNA]</scope>
    <source>
        <strain evidence="3">32O-Y</strain>
    </source>
</reference>
<evidence type="ECO:0000256" key="1">
    <source>
        <dbReference type="ARBA" id="ARBA00022737"/>
    </source>
</evidence>
<dbReference type="RefSeq" id="WP_062407309.1">
    <property type="nucleotide sequence ID" value="NZ_CP013652.1"/>
</dbReference>
<dbReference type="PANTHER" id="PTHR21366:SF19">
    <property type="entry name" value="METAPYROCATECHASE"/>
    <property type="match status" value="1"/>
</dbReference>
<dbReference type="STRING" id="162209.IJ22_07410"/>
<dbReference type="KEGG" id="pnp:IJ22_07410"/>
<dbReference type="AlphaFoldDB" id="A0A0U2W0U2"/>